<evidence type="ECO:0000256" key="4">
    <source>
        <dbReference type="ARBA" id="ARBA00023002"/>
    </source>
</evidence>
<dbReference type="PRINTS" id="PR00420">
    <property type="entry name" value="RNGMNOXGNASE"/>
</dbReference>
<protein>
    <recommendedName>
        <fullName evidence="6">FAD-binding domain-containing protein</fullName>
    </recommendedName>
</protein>
<gene>
    <name evidence="7" type="ORF">N7493_009745</name>
</gene>
<accession>A0AAD6MSN3</accession>
<evidence type="ECO:0000256" key="1">
    <source>
        <dbReference type="ARBA" id="ARBA00007992"/>
    </source>
</evidence>
<dbReference type="AlphaFoldDB" id="A0AAD6MSN3"/>
<feature type="domain" description="FAD-binding" evidence="6">
    <location>
        <begin position="172"/>
        <end position="372"/>
    </location>
</feature>
<keyword evidence="5" id="KW-0503">Monooxygenase</keyword>
<comment type="similarity">
    <text evidence="1">Belongs to the paxM FAD-dependent monooxygenase family.</text>
</comment>
<dbReference type="InterPro" id="IPR050493">
    <property type="entry name" value="FAD-dep_Monooxygenase_BioMet"/>
</dbReference>
<dbReference type="PANTHER" id="PTHR13789">
    <property type="entry name" value="MONOOXYGENASE"/>
    <property type="match status" value="1"/>
</dbReference>
<proteinExistence type="inferred from homology"/>
<dbReference type="Proteomes" id="UP001215712">
    <property type="component" value="Unassembled WGS sequence"/>
</dbReference>
<dbReference type="EMBL" id="JAQJAN010000017">
    <property type="protein sequence ID" value="KAJ5710153.1"/>
    <property type="molecule type" value="Genomic_DNA"/>
</dbReference>
<evidence type="ECO:0000313" key="8">
    <source>
        <dbReference type="Proteomes" id="UP001215712"/>
    </source>
</evidence>
<comment type="caution">
    <text evidence="7">The sequence shown here is derived from an EMBL/GenBank/DDBJ whole genome shotgun (WGS) entry which is preliminary data.</text>
</comment>
<name>A0AAD6MSN3_9EURO</name>
<evidence type="ECO:0000259" key="6">
    <source>
        <dbReference type="Pfam" id="PF01494"/>
    </source>
</evidence>
<keyword evidence="2" id="KW-0285">Flavoprotein</keyword>
<evidence type="ECO:0000256" key="2">
    <source>
        <dbReference type="ARBA" id="ARBA00022630"/>
    </source>
</evidence>
<dbReference type="GO" id="GO:0071949">
    <property type="term" value="F:FAD binding"/>
    <property type="evidence" value="ECO:0007669"/>
    <property type="project" value="InterPro"/>
</dbReference>
<dbReference type="Gene3D" id="3.50.50.60">
    <property type="entry name" value="FAD/NAD(P)-binding domain"/>
    <property type="match status" value="1"/>
</dbReference>
<keyword evidence="8" id="KW-1185">Reference proteome</keyword>
<sequence>MKIVIIGAGISGCTMYLELQKHLPKSAGAEPHEIILYEAYNTDVDVTSEQRQEEHTHSSTLLVGGGLGIAANGLRVLQRLDESLLRNVVRSGYAVSSSNLKSKNGSCLLSLGAAASVDASPPMNMVMSSRDTFWRCLRARVPSDRIINKRIEKVVANSDGKNQIFFVDGSPSVEADLVIGADGVRSTAKRAIFPDAKEDPYPPHYEGLVGVGGFIPASEVKDVVDKGSVNFIFGGNGFFGYFFSNSAEDAPDRDSPYHICEPGDSLAWWSTYEIDECPDHKNIDTEDVTRQLRERHAEWKDPAIQKILGSLEVKSMYPTWTSPPIPTWERDGVILVGDAAHALPPSSGQGSSQALEDVESLTLILSHHLRNEVASEDSTSVTDYKGVFKAAAKDYMALRQPHVTQILETARESQNRKREMGVIQEYMMYGFLKIMGFFPSLMTKKLRSVVEYNVVDHVADILTKEN</sequence>
<organism evidence="7 8">
    <name type="scientific">Penicillium malachiteum</name>
    <dbReference type="NCBI Taxonomy" id="1324776"/>
    <lineage>
        <taxon>Eukaryota</taxon>
        <taxon>Fungi</taxon>
        <taxon>Dikarya</taxon>
        <taxon>Ascomycota</taxon>
        <taxon>Pezizomycotina</taxon>
        <taxon>Eurotiomycetes</taxon>
        <taxon>Eurotiomycetidae</taxon>
        <taxon>Eurotiales</taxon>
        <taxon>Aspergillaceae</taxon>
        <taxon>Penicillium</taxon>
    </lineage>
</organism>
<reference evidence="7" key="2">
    <citation type="submission" date="2023-01" db="EMBL/GenBank/DDBJ databases">
        <authorList>
            <person name="Petersen C."/>
        </authorList>
    </citation>
    <scope>NUCLEOTIDE SEQUENCE</scope>
    <source>
        <strain evidence="7">IBT 17514</strain>
    </source>
</reference>
<dbReference type="PANTHER" id="PTHR13789:SF309">
    <property type="entry name" value="PUTATIVE (AFU_ORTHOLOGUE AFUA_6G14510)-RELATED"/>
    <property type="match status" value="1"/>
</dbReference>
<reference evidence="7" key="1">
    <citation type="journal article" date="2023" name="IMA Fungus">
        <title>Comparative genomic study of the Penicillium genus elucidates a diverse pangenome and 15 lateral gene transfer events.</title>
        <authorList>
            <person name="Petersen C."/>
            <person name="Sorensen T."/>
            <person name="Nielsen M.R."/>
            <person name="Sondergaard T.E."/>
            <person name="Sorensen J.L."/>
            <person name="Fitzpatrick D.A."/>
            <person name="Frisvad J.C."/>
            <person name="Nielsen K.L."/>
        </authorList>
    </citation>
    <scope>NUCLEOTIDE SEQUENCE</scope>
    <source>
        <strain evidence="7">IBT 17514</strain>
    </source>
</reference>
<evidence type="ECO:0000256" key="3">
    <source>
        <dbReference type="ARBA" id="ARBA00022827"/>
    </source>
</evidence>
<evidence type="ECO:0000313" key="7">
    <source>
        <dbReference type="EMBL" id="KAJ5710153.1"/>
    </source>
</evidence>
<dbReference type="GO" id="GO:0004497">
    <property type="term" value="F:monooxygenase activity"/>
    <property type="evidence" value="ECO:0007669"/>
    <property type="project" value="UniProtKB-KW"/>
</dbReference>
<dbReference type="Pfam" id="PF01494">
    <property type="entry name" value="FAD_binding_3"/>
    <property type="match status" value="1"/>
</dbReference>
<keyword evidence="4" id="KW-0560">Oxidoreductase</keyword>
<keyword evidence="3" id="KW-0274">FAD</keyword>
<dbReference type="InterPro" id="IPR002938">
    <property type="entry name" value="FAD-bd"/>
</dbReference>
<dbReference type="InterPro" id="IPR036188">
    <property type="entry name" value="FAD/NAD-bd_sf"/>
</dbReference>
<evidence type="ECO:0000256" key="5">
    <source>
        <dbReference type="ARBA" id="ARBA00023033"/>
    </source>
</evidence>
<dbReference type="SUPFAM" id="SSF51905">
    <property type="entry name" value="FAD/NAD(P)-binding domain"/>
    <property type="match status" value="1"/>
</dbReference>